<sequence length="184" mass="19555">MALWDALAPAGAVAQLVGTDAAGLVSATLQAVRTARRNRKECHTLARRVMTVGDLLQLVVQHGRRSSSGTCRPRSTPTSFVGSATSTSPSVSIGFSACLSLRTPPSRSWRWYQPVLPRAIWNLKLGKIQLTGLNGAGVIGSIPVGGACSFCCAGGVWSFCCTEELAPSPSTSRRGRRRKKRQTS</sequence>
<evidence type="ECO:0000313" key="2">
    <source>
        <dbReference type="Proteomes" id="UP000004995"/>
    </source>
</evidence>
<dbReference type="PANTHER" id="PTHR46604">
    <property type="entry name" value="PROTEIN MID1-COMPLEMENTING ACTIVITY 1"/>
    <property type="match status" value="1"/>
</dbReference>
<dbReference type="PANTHER" id="PTHR46604:SF13">
    <property type="entry name" value="VAN3-BINDING PROTEIN-LIKE AUXIN CANALISATION DOMAIN-CONTAINING PROTEIN"/>
    <property type="match status" value="1"/>
</dbReference>
<dbReference type="Gene3D" id="1.20.930.20">
    <property type="entry name" value="Adaptor protein Cbl, N-terminal domain"/>
    <property type="match status" value="1"/>
</dbReference>
<dbReference type="GO" id="GO:0007166">
    <property type="term" value="P:cell surface receptor signaling pathway"/>
    <property type="evidence" value="ECO:0007669"/>
    <property type="project" value="InterPro"/>
</dbReference>
<dbReference type="EnsemblPlants" id="KQL01442">
    <property type="protein sequence ID" value="KQL01442"/>
    <property type="gene ID" value="SETIT_015609mg"/>
</dbReference>
<accession>K3YMX5</accession>
<organism evidence="1 2">
    <name type="scientific">Setaria italica</name>
    <name type="common">Foxtail millet</name>
    <name type="synonym">Panicum italicum</name>
    <dbReference type="NCBI Taxonomy" id="4555"/>
    <lineage>
        <taxon>Eukaryota</taxon>
        <taxon>Viridiplantae</taxon>
        <taxon>Streptophyta</taxon>
        <taxon>Embryophyta</taxon>
        <taxon>Tracheophyta</taxon>
        <taxon>Spermatophyta</taxon>
        <taxon>Magnoliopsida</taxon>
        <taxon>Liliopsida</taxon>
        <taxon>Poales</taxon>
        <taxon>Poaceae</taxon>
        <taxon>PACMAD clade</taxon>
        <taxon>Panicoideae</taxon>
        <taxon>Panicodae</taxon>
        <taxon>Paniceae</taxon>
        <taxon>Cenchrinae</taxon>
        <taxon>Setaria</taxon>
    </lineage>
</organism>
<name>K3YMX5_SETIT</name>
<reference evidence="2" key="1">
    <citation type="journal article" date="2012" name="Nat. Biotechnol.">
        <title>Reference genome sequence of the model plant Setaria.</title>
        <authorList>
            <person name="Bennetzen J.L."/>
            <person name="Schmutz J."/>
            <person name="Wang H."/>
            <person name="Percifield R."/>
            <person name="Hawkins J."/>
            <person name="Pontaroli A.C."/>
            <person name="Estep M."/>
            <person name="Feng L."/>
            <person name="Vaughn J.N."/>
            <person name="Grimwood J."/>
            <person name="Jenkins J."/>
            <person name="Barry K."/>
            <person name="Lindquist E."/>
            <person name="Hellsten U."/>
            <person name="Deshpande S."/>
            <person name="Wang X."/>
            <person name="Wu X."/>
            <person name="Mitros T."/>
            <person name="Triplett J."/>
            <person name="Yang X."/>
            <person name="Ye C.Y."/>
            <person name="Mauro-Herrera M."/>
            <person name="Wang L."/>
            <person name="Li P."/>
            <person name="Sharma M."/>
            <person name="Sharma R."/>
            <person name="Ronald P.C."/>
            <person name="Panaud O."/>
            <person name="Kellogg E.A."/>
            <person name="Brutnell T.P."/>
            <person name="Doust A.N."/>
            <person name="Tuskan G.A."/>
            <person name="Rokhsar D."/>
            <person name="Devos K.M."/>
        </authorList>
    </citation>
    <scope>NUCLEOTIDE SEQUENCE [LARGE SCALE GENOMIC DNA]</scope>
    <source>
        <strain evidence="2">cv. Yugu1</strain>
    </source>
</reference>
<proteinExistence type="predicted"/>
<dbReference type="Gramene" id="KQL01442">
    <property type="protein sequence ID" value="KQL01442"/>
    <property type="gene ID" value="SETIT_015609mg"/>
</dbReference>
<evidence type="ECO:0000313" key="1">
    <source>
        <dbReference type="EnsemblPlants" id="KQL01442"/>
    </source>
</evidence>
<reference evidence="1" key="2">
    <citation type="submission" date="2018-08" db="UniProtKB">
        <authorList>
            <consortium name="EnsemblPlants"/>
        </authorList>
    </citation>
    <scope>IDENTIFICATION</scope>
    <source>
        <strain evidence="1">Yugu1</strain>
    </source>
</reference>
<keyword evidence="2" id="KW-1185">Reference proteome</keyword>
<dbReference type="AlphaFoldDB" id="K3YMX5"/>
<protein>
    <submittedName>
        <fullName evidence="1">Uncharacterized protein</fullName>
    </submittedName>
</protein>
<dbReference type="Proteomes" id="UP000004995">
    <property type="component" value="Unassembled WGS sequence"/>
</dbReference>
<dbReference type="HOGENOM" id="CLU_1470604_0_0_1"/>
<dbReference type="InParanoid" id="K3YMX5"/>
<dbReference type="EMBL" id="AGNK02003738">
    <property type="status" value="NOT_ANNOTATED_CDS"/>
    <property type="molecule type" value="Genomic_DNA"/>
</dbReference>
<dbReference type="InterPro" id="IPR036537">
    <property type="entry name" value="Adaptor_Cbl_N_dom_sf"/>
</dbReference>